<protein>
    <submittedName>
        <fullName evidence="1">Uncharacterized protein</fullName>
    </submittedName>
</protein>
<reference evidence="1 2" key="1">
    <citation type="journal article" date="2019" name="Sci. Rep.">
        <title>Comparative genomics of chytrid fungi reveal insights into the obligate biotrophic and pathogenic lifestyle of Synchytrium endobioticum.</title>
        <authorList>
            <person name="van de Vossenberg B.T.L.H."/>
            <person name="Warris S."/>
            <person name="Nguyen H.D.T."/>
            <person name="van Gent-Pelzer M.P.E."/>
            <person name="Joly D.L."/>
            <person name="van de Geest H.C."/>
            <person name="Bonants P.J.M."/>
            <person name="Smith D.S."/>
            <person name="Levesque C.A."/>
            <person name="van der Lee T.A.J."/>
        </authorList>
    </citation>
    <scope>NUCLEOTIDE SEQUENCE [LARGE SCALE GENOMIC DNA]</scope>
    <source>
        <strain evidence="1 2">JEL517</strain>
    </source>
</reference>
<proteinExistence type="predicted"/>
<sequence length="310" mass="33832">MAAPEPSAIVGPSQIKPELRPFPIQRTDGNSFQDKHIIFGFHPVYGRTMGLTKGDEIRSGVFISLKNGSNFTLNAIPGRYYILVLKGSLAIQLAVPTSETYTSGQCVEIEDSPTKAHCKATVTSNEGLMALLLIKDVIPEHEFETIVDDKAKVAFSFDRLRVTKGGGSTIDSIGQELNKVWKRNGILSSGVVKLQAISFSDVAPECVAPLHPAYSKYLNWTTFLGSGRAEFGTSDGMTREVGAGHIVYFDDAEGEGHAYRVANYKPVKQIFITLEREVTRWGEGKTGFESGLAGLSWEQAEELKKKGGKL</sequence>
<evidence type="ECO:0000313" key="1">
    <source>
        <dbReference type="EMBL" id="TPX30830.1"/>
    </source>
</evidence>
<organism evidence="1 2">
    <name type="scientific">Synchytrium microbalum</name>
    <dbReference type="NCBI Taxonomy" id="1806994"/>
    <lineage>
        <taxon>Eukaryota</taxon>
        <taxon>Fungi</taxon>
        <taxon>Fungi incertae sedis</taxon>
        <taxon>Chytridiomycota</taxon>
        <taxon>Chytridiomycota incertae sedis</taxon>
        <taxon>Chytridiomycetes</taxon>
        <taxon>Synchytriales</taxon>
        <taxon>Synchytriaceae</taxon>
        <taxon>Synchytrium</taxon>
    </lineage>
</organism>
<dbReference type="EMBL" id="QEAO01000055">
    <property type="protein sequence ID" value="TPX30830.1"/>
    <property type="molecule type" value="Genomic_DNA"/>
</dbReference>
<comment type="caution">
    <text evidence="1">The sequence shown here is derived from an EMBL/GenBank/DDBJ whole genome shotgun (WGS) entry which is preliminary data.</text>
</comment>
<dbReference type="OrthoDB" id="10462190at2759"/>
<dbReference type="AlphaFoldDB" id="A0A507BJU7"/>
<dbReference type="RefSeq" id="XP_031022401.1">
    <property type="nucleotide sequence ID" value="XM_031171620.1"/>
</dbReference>
<name>A0A507BJU7_9FUNG</name>
<keyword evidence="2" id="KW-1185">Reference proteome</keyword>
<accession>A0A507BJU7</accession>
<evidence type="ECO:0000313" key="2">
    <source>
        <dbReference type="Proteomes" id="UP000319731"/>
    </source>
</evidence>
<dbReference type="Proteomes" id="UP000319731">
    <property type="component" value="Unassembled WGS sequence"/>
</dbReference>
<dbReference type="GeneID" id="42006917"/>
<gene>
    <name evidence="1" type="ORF">SmJEL517_g05694</name>
</gene>